<dbReference type="Pfam" id="PF13289">
    <property type="entry name" value="SIR2_2"/>
    <property type="match status" value="1"/>
</dbReference>
<evidence type="ECO:0000313" key="2">
    <source>
        <dbReference type="Proteomes" id="UP001060018"/>
    </source>
</evidence>
<protein>
    <submittedName>
        <fullName evidence="1">SIR2 family protein</fullName>
    </submittedName>
</protein>
<dbReference type="AlphaFoldDB" id="A0AA95BQQ3"/>
<name>A0AA95BQQ3_9MICC</name>
<gene>
    <name evidence="1" type="ORF">NUH22_02255</name>
</gene>
<reference evidence="1" key="1">
    <citation type="journal article" date="2022" name="Pest Manag. Sci.">
        <title>Glutamicibacter halophytocola-mediated host fitness of potato tuber moth on Solanaceae crops.</title>
        <authorList>
            <person name="Wang W."/>
            <person name="Xiao G."/>
            <person name="Du G."/>
            <person name="Chang L."/>
            <person name="Yang Y."/>
            <person name="Ye J."/>
            <person name="Chen B."/>
        </authorList>
    </citation>
    <scope>NUCLEOTIDE SEQUENCE</scope>
    <source>
        <strain evidence="1">S2</strain>
    </source>
</reference>
<evidence type="ECO:0000313" key="1">
    <source>
        <dbReference type="EMBL" id="UUX59485.1"/>
    </source>
</evidence>
<organism evidence="1 2">
    <name type="scientific">Glutamicibacter halophytocola</name>
    <dbReference type="NCBI Taxonomy" id="1933880"/>
    <lineage>
        <taxon>Bacteria</taxon>
        <taxon>Bacillati</taxon>
        <taxon>Actinomycetota</taxon>
        <taxon>Actinomycetes</taxon>
        <taxon>Micrococcales</taxon>
        <taxon>Micrococcaceae</taxon>
        <taxon>Glutamicibacter</taxon>
    </lineage>
</organism>
<dbReference type="EMBL" id="CP102487">
    <property type="protein sequence ID" value="UUX59485.1"/>
    <property type="molecule type" value="Genomic_DNA"/>
</dbReference>
<dbReference type="Proteomes" id="UP001060018">
    <property type="component" value="Chromosome"/>
</dbReference>
<proteinExistence type="predicted"/>
<dbReference type="RefSeq" id="WP_194943759.1">
    <property type="nucleotide sequence ID" value="NZ_CP012750.1"/>
</dbReference>
<accession>A0AA95BQQ3</accession>
<sequence>MDQPRNLAVIAGNGLSIAFSKELLLNKITERLVAEFDALSGDETGVLGTLRNLADRIEDNGTIDENDFEQLVGSFESQAALLSDLAELAALLPEGGTALPAAIEEVRNFTSKVLSRGTGIVLKTILEASDSYSESAENINKLFREIDNCFAGTVTFANLNYDILVLKTLLGLRFTMCDMGKGYGNVKLSIMNDRGELLTNYSGKPLRTSLDFPEQAKFRLVHPHGSLTYWKNTETGVIGKVPIEALRSHDLFSSLGASEGKIRPAVVLANSREKQKRVKEYPFNLAYQAMSESLKSSDHWLIVGYSFRDESVNSALRIALANRKRKPMILVSTFGDELTKEMVLNEIGWDGPSIQNVYIDRGGVEGLERRWDWNLFNL</sequence>